<protein>
    <submittedName>
        <fullName evidence="2">Uncharacterized protein</fullName>
    </submittedName>
</protein>
<reference evidence="2 3" key="1">
    <citation type="journal article" date="2019" name="Nat. Ecol. Evol.">
        <title>Megaphylogeny resolves global patterns of mushroom evolution.</title>
        <authorList>
            <person name="Varga T."/>
            <person name="Krizsan K."/>
            <person name="Foldi C."/>
            <person name="Dima B."/>
            <person name="Sanchez-Garcia M."/>
            <person name="Sanchez-Ramirez S."/>
            <person name="Szollosi G.J."/>
            <person name="Szarkandi J.G."/>
            <person name="Papp V."/>
            <person name="Albert L."/>
            <person name="Andreopoulos W."/>
            <person name="Angelini C."/>
            <person name="Antonin V."/>
            <person name="Barry K.W."/>
            <person name="Bougher N.L."/>
            <person name="Buchanan P."/>
            <person name="Buyck B."/>
            <person name="Bense V."/>
            <person name="Catcheside P."/>
            <person name="Chovatia M."/>
            <person name="Cooper J."/>
            <person name="Damon W."/>
            <person name="Desjardin D."/>
            <person name="Finy P."/>
            <person name="Geml J."/>
            <person name="Haridas S."/>
            <person name="Hughes K."/>
            <person name="Justo A."/>
            <person name="Karasinski D."/>
            <person name="Kautmanova I."/>
            <person name="Kiss B."/>
            <person name="Kocsube S."/>
            <person name="Kotiranta H."/>
            <person name="LaButti K.M."/>
            <person name="Lechner B.E."/>
            <person name="Liimatainen K."/>
            <person name="Lipzen A."/>
            <person name="Lukacs Z."/>
            <person name="Mihaltcheva S."/>
            <person name="Morgado L.N."/>
            <person name="Niskanen T."/>
            <person name="Noordeloos M.E."/>
            <person name="Ohm R.A."/>
            <person name="Ortiz-Santana B."/>
            <person name="Ovrebo C."/>
            <person name="Racz N."/>
            <person name="Riley R."/>
            <person name="Savchenko A."/>
            <person name="Shiryaev A."/>
            <person name="Soop K."/>
            <person name="Spirin V."/>
            <person name="Szebenyi C."/>
            <person name="Tomsovsky M."/>
            <person name="Tulloss R.E."/>
            <person name="Uehling J."/>
            <person name="Grigoriev I.V."/>
            <person name="Vagvolgyi C."/>
            <person name="Papp T."/>
            <person name="Martin F.M."/>
            <person name="Miettinen O."/>
            <person name="Hibbett D.S."/>
            <person name="Nagy L.G."/>
        </authorList>
    </citation>
    <scope>NUCLEOTIDE SEQUENCE [LARGE SCALE GENOMIC DNA]</scope>
    <source>
        <strain evidence="2 3">FP101781</strain>
    </source>
</reference>
<evidence type="ECO:0000313" key="3">
    <source>
        <dbReference type="Proteomes" id="UP000298030"/>
    </source>
</evidence>
<keyword evidence="3" id="KW-1185">Reference proteome</keyword>
<feature type="compositionally biased region" description="Basic and acidic residues" evidence="1">
    <location>
        <begin position="13"/>
        <end position="27"/>
    </location>
</feature>
<dbReference type="Proteomes" id="UP000298030">
    <property type="component" value="Unassembled WGS sequence"/>
</dbReference>
<sequence length="120" mass="13339">MTVPQDFDVVHNTQKESKGHKAGEAKGRKNTTGGRKATIRLDPRAKYGPFSLCSGSGGKWFGVDVVEGKQDKRSAECRPNRQRWVDRWWRSNGGNALQASEQPYLRLGFGGKAQFAICID</sequence>
<evidence type="ECO:0000256" key="1">
    <source>
        <dbReference type="SAM" id="MobiDB-lite"/>
    </source>
</evidence>
<comment type="caution">
    <text evidence="2">The sequence shown here is derived from an EMBL/GenBank/DDBJ whole genome shotgun (WGS) entry which is preliminary data.</text>
</comment>
<name>A0A4Y7S5K6_COPMI</name>
<accession>A0A4Y7S5K6</accession>
<dbReference type="EMBL" id="QPFP01000324">
    <property type="protein sequence ID" value="TEB16649.1"/>
    <property type="molecule type" value="Genomic_DNA"/>
</dbReference>
<organism evidence="2 3">
    <name type="scientific">Coprinellus micaceus</name>
    <name type="common">Glistening ink-cap mushroom</name>
    <name type="synonym">Coprinus micaceus</name>
    <dbReference type="NCBI Taxonomy" id="71717"/>
    <lineage>
        <taxon>Eukaryota</taxon>
        <taxon>Fungi</taxon>
        <taxon>Dikarya</taxon>
        <taxon>Basidiomycota</taxon>
        <taxon>Agaricomycotina</taxon>
        <taxon>Agaricomycetes</taxon>
        <taxon>Agaricomycetidae</taxon>
        <taxon>Agaricales</taxon>
        <taxon>Agaricineae</taxon>
        <taxon>Psathyrellaceae</taxon>
        <taxon>Coprinellus</taxon>
    </lineage>
</organism>
<feature type="region of interest" description="Disordered" evidence="1">
    <location>
        <begin position="1"/>
        <end position="36"/>
    </location>
</feature>
<dbReference type="AlphaFoldDB" id="A0A4Y7S5K6"/>
<proteinExistence type="predicted"/>
<evidence type="ECO:0000313" key="2">
    <source>
        <dbReference type="EMBL" id="TEB16649.1"/>
    </source>
</evidence>
<gene>
    <name evidence="2" type="ORF">FA13DRAFT_1720837</name>
</gene>